<dbReference type="InterPro" id="IPR051543">
    <property type="entry name" value="Serine_Peptidase_S9A"/>
</dbReference>
<evidence type="ECO:0000259" key="5">
    <source>
        <dbReference type="Pfam" id="PF00326"/>
    </source>
</evidence>
<dbReference type="Pfam" id="PF02897">
    <property type="entry name" value="Peptidase_S9_N"/>
    <property type="match status" value="1"/>
</dbReference>
<keyword evidence="4" id="KW-0720">Serine protease</keyword>
<dbReference type="PANTHER" id="PTHR11757">
    <property type="entry name" value="PROTEASE FAMILY S9A OLIGOPEPTIDASE"/>
    <property type="match status" value="1"/>
</dbReference>
<dbReference type="SUPFAM" id="SSF53474">
    <property type="entry name" value="alpha/beta-Hydrolases"/>
    <property type="match status" value="1"/>
</dbReference>
<dbReference type="PRINTS" id="PR00862">
    <property type="entry name" value="PROLIGOPTASE"/>
</dbReference>
<dbReference type="Pfam" id="PF00326">
    <property type="entry name" value="Peptidase_S9"/>
    <property type="match status" value="1"/>
</dbReference>
<keyword evidence="2" id="KW-0645">Protease</keyword>
<evidence type="ECO:0000313" key="8">
    <source>
        <dbReference type="Proteomes" id="UP000199288"/>
    </source>
</evidence>
<evidence type="ECO:0000256" key="2">
    <source>
        <dbReference type="ARBA" id="ARBA00022670"/>
    </source>
</evidence>
<name>A0A1H4CBW1_9ACTO</name>
<dbReference type="AlphaFoldDB" id="A0A1H4CBW1"/>
<dbReference type="InterPro" id="IPR023302">
    <property type="entry name" value="Pept_S9A_N"/>
</dbReference>
<proteinExistence type="inferred from homology"/>
<dbReference type="Gene3D" id="3.40.50.1820">
    <property type="entry name" value="alpha/beta hydrolase"/>
    <property type="match status" value="1"/>
</dbReference>
<dbReference type="Proteomes" id="UP000199288">
    <property type="component" value="Unassembled WGS sequence"/>
</dbReference>
<accession>A0A1H4CBW1</accession>
<dbReference type="Gene3D" id="2.130.10.120">
    <property type="entry name" value="Prolyl oligopeptidase, N-terminal domain"/>
    <property type="match status" value="1"/>
</dbReference>
<evidence type="ECO:0000256" key="1">
    <source>
        <dbReference type="ARBA" id="ARBA00005228"/>
    </source>
</evidence>
<keyword evidence="8" id="KW-1185">Reference proteome</keyword>
<sequence>MNLAISNASDFTRWTPPAAALTLSDVTSIPTPPRAGHRPITRTFHDEDVTDNYEWLRDKDDAEVIALLDEENAYTDARTAHLKPLQDKIFGEIKSRTKETDLAVPVLDTGWWYYSRTIEGQQYPIYARVRDTGARPELVAGEAIDGEQILVDGPTLAEGEEFFRLGAFETAPGGNLLAYAVDTSGDERFDLVIKDLQTDEIIDDAIRGIGYGVAFTLEPTHVYYVRVNEAWRPHQVWCHEIGADPNTDELVFQEDDERFWMGMGASRDNRHIVIQLGSSTTGEAHLIDASDSAARPVCIAPRRAGLDYSVEAAADHLLITHNAQHIGFEVARAPLGVAPEDTWQTVLAPAAGERILGADAFESVAVISMRSAGVTTLRILERAEDGSYGEAWDVPTEGEVRTIEIGTNPRPDAREIRYSLASLIIPPSVCEVSLDTRESVVLKQTEVLGGYDPADYTERRIWVEARDGTRIPVSLVARADVTPDGSNPGLLYGYGSYEISIDPSFVISRLSLLDRGVVFAIAHIRGGGEMGRQWYDDGKLDRKLNTFTDFIDVGRYLVESGWVDPARLGAEGGSAGGLLMGAITNMAPELWRVVHAAVPFVDALTTILNPELPLTVGEWEEWGNPIEDEAIYRLMRSYSPYENIAEADYPAILATTSLNDTRVFFVEPLKWVQRLRETVTSDQDERPILLRCQMVAGHGGKSGRYDAWHERAEQLAFILDQLGIED</sequence>
<protein>
    <submittedName>
        <fullName evidence="7">Oligopeptidase B</fullName>
    </submittedName>
</protein>
<dbReference type="GO" id="GO:0004252">
    <property type="term" value="F:serine-type endopeptidase activity"/>
    <property type="evidence" value="ECO:0007669"/>
    <property type="project" value="InterPro"/>
</dbReference>
<dbReference type="EMBL" id="FNQV01000012">
    <property type="protein sequence ID" value="SEA57582.1"/>
    <property type="molecule type" value="Genomic_DNA"/>
</dbReference>
<feature type="domain" description="Peptidase S9 prolyl oligopeptidase catalytic" evidence="5">
    <location>
        <begin position="505"/>
        <end position="723"/>
    </location>
</feature>
<reference evidence="8" key="1">
    <citation type="submission" date="2016-10" db="EMBL/GenBank/DDBJ databases">
        <authorList>
            <person name="Varghese N."/>
            <person name="Submissions S."/>
        </authorList>
    </citation>
    <scope>NUCLEOTIDE SEQUENCE [LARGE SCALE GENOMIC DNA]</scope>
    <source>
        <strain evidence="8">KPR-1</strain>
    </source>
</reference>
<dbReference type="GO" id="GO:0006508">
    <property type="term" value="P:proteolysis"/>
    <property type="evidence" value="ECO:0007669"/>
    <property type="project" value="UniProtKB-KW"/>
</dbReference>
<comment type="similarity">
    <text evidence="1">Belongs to the peptidase S9A family.</text>
</comment>
<dbReference type="PANTHER" id="PTHR11757:SF19">
    <property type="entry name" value="PROLYL ENDOPEPTIDASE-LIKE"/>
    <property type="match status" value="1"/>
</dbReference>
<keyword evidence="3" id="KW-0378">Hydrolase</keyword>
<organism evidence="7 8">
    <name type="scientific">Bowdeniella nasicola</name>
    <dbReference type="NCBI Taxonomy" id="208480"/>
    <lineage>
        <taxon>Bacteria</taxon>
        <taxon>Bacillati</taxon>
        <taxon>Actinomycetota</taxon>
        <taxon>Actinomycetes</taxon>
        <taxon>Actinomycetales</taxon>
        <taxon>Actinomycetaceae</taxon>
        <taxon>Bowdeniella</taxon>
    </lineage>
</organism>
<gene>
    <name evidence="7" type="ORF">SAMN02910418_01906</name>
</gene>
<evidence type="ECO:0000259" key="6">
    <source>
        <dbReference type="Pfam" id="PF02897"/>
    </source>
</evidence>
<dbReference type="InterPro" id="IPR002470">
    <property type="entry name" value="Peptidase_S9A"/>
</dbReference>
<dbReference type="SUPFAM" id="SSF50993">
    <property type="entry name" value="Peptidase/esterase 'gauge' domain"/>
    <property type="match status" value="1"/>
</dbReference>
<evidence type="ECO:0000256" key="4">
    <source>
        <dbReference type="ARBA" id="ARBA00022825"/>
    </source>
</evidence>
<dbReference type="InterPro" id="IPR029058">
    <property type="entry name" value="AB_hydrolase_fold"/>
</dbReference>
<evidence type="ECO:0000256" key="3">
    <source>
        <dbReference type="ARBA" id="ARBA00022801"/>
    </source>
</evidence>
<evidence type="ECO:0000313" key="7">
    <source>
        <dbReference type="EMBL" id="SEA57582.1"/>
    </source>
</evidence>
<dbReference type="InterPro" id="IPR001375">
    <property type="entry name" value="Peptidase_S9_cat"/>
</dbReference>
<feature type="domain" description="Peptidase S9A N-terminal" evidence="6">
    <location>
        <begin position="39"/>
        <end position="444"/>
    </location>
</feature>